<dbReference type="PANTHER" id="PTHR37946">
    <property type="entry name" value="SLL1969 PROTEIN"/>
    <property type="match status" value="1"/>
</dbReference>
<dbReference type="InterPro" id="IPR000073">
    <property type="entry name" value="AB_hydrolase_1"/>
</dbReference>
<comment type="caution">
    <text evidence="2">The sequence shown here is derived from an EMBL/GenBank/DDBJ whole genome shotgun (WGS) entry which is preliminary data.</text>
</comment>
<evidence type="ECO:0000313" key="2">
    <source>
        <dbReference type="EMBL" id="TDO31498.1"/>
    </source>
</evidence>
<evidence type="ECO:0000313" key="3">
    <source>
        <dbReference type="Proteomes" id="UP000294901"/>
    </source>
</evidence>
<dbReference type="RefSeq" id="WP_239080472.1">
    <property type="nucleotide sequence ID" value="NZ_BOMD01000080.1"/>
</dbReference>
<evidence type="ECO:0000259" key="1">
    <source>
        <dbReference type="Pfam" id="PF12697"/>
    </source>
</evidence>
<sequence length="252" mass="26069">MRWWLLGGAGLAAVVLLALICVRVLGDDLDDGPRPDQSRPGPVLLVPGYGGSRTALTQLAGRLTAEGRTAEVLTLPGDGTGSLEEQADLLDAEVTRALAAGAPSVDVIGYSAGGVVTRLWVAEHRGAERARRVVSLGSPLHGTRLAGLGASFARAQCPTACQQLAPGSDLLESIDDRLPAGLPWLSIWTTNDETVQPPDSARLDGAINLPLQTLCPAARTTHGGLPTDPYVVAMVLDALGAHPMTEPTACPA</sequence>
<dbReference type="Gene3D" id="3.40.50.1820">
    <property type="entry name" value="alpha/beta hydrolase"/>
    <property type="match status" value="1"/>
</dbReference>
<accession>A0A4V3C5X0</accession>
<dbReference type="EMBL" id="SNWR01000002">
    <property type="protein sequence ID" value="TDO31498.1"/>
    <property type="molecule type" value="Genomic_DNA"/>
</dbReference>
<dbReference type="AlphaFoldDB" id="A0A4V3C5X0"/>
<proteinExistence type="predicted"/>
<dbReference type="GO" id="GO:0016787">
    <property type="term" value="F:hydrolase activity"/>
    <property type="evidence" value="ECO:0007669"/>
    <property type="project" value="UniProtKB-KW"/>
</dbReference>
<name>A0A4V3C5X0_9ACTN</name>
<dbReference type="InterPro" id="IPR029058">
    <property type="entry name" value="AB_hydrolase_fold"/>
</dbReference>
<dbReference type="Proteomes" id="UP000294901">
    <property type="component" value="Unassembled WGS sequence"/>
</dbReference>
<gene>
    <name evidence="2" type="ORF">C8E87_6923</name>
</gene>
<feature type="domain" description="AB hydrolase-1" evidence="1">
    <location>
        <begin position="43"/>
        <end position="198"/>
    </location>
</feature>
<dbReference type="SUPFAM" id="SSF53474">
    <property type="entry name" value="alpha/beta-Hydrolases"/>
    <property type="match status" value="1"/>
</dbReference>
<keyword evidence="3" id="KW-1185">Reference proteome</keyword>
<dbReference type="PANTHER" id="PTHR37946:SF1">
    <property type="entry name" value="SLL1969 PROTEIN"/>
    <property type="match status" value="1"/>
</dbReference>
<organism evidence="2 3">
    <name type="scientific">Paractinoplanes brasiliensis</name>
    <dbReference type="NCBI Taxonomy" id="52695"/>
    <lineage>
        <taxon>Bacteria</taxon>
        <taxon>Bacillati</taxon>
        <taxon>Actinomycetota</taxon>
        <taxon>Actinomycetes</taxon>
        <taxon>Micromonosporales</taxon>
        <taxon>Micromonosporaceae</taxon>
        <taxon>Paractinoplanes</taxon>
    </lineage>
</organism>
<reference evidence="2 3" key="1">
    <citation type="submission" date="2019-03" db="EMBL/GenBank/DDBJ databases">
        <title>Sequencing the genomes of 1000 actinobacteria strains.</title>
        <authorList>
            <person name="Klenk H.-P."/>
        </authorList>
    </citation>
    <scope>NUCLEOTIDE SEQUENCE [LARGE SCALE GENOMIC DNA]</scope>
    <source>
        <strain evidence="2 3">DSM 43805</strain>
    </source>
</reference>
<keyword evidence="2" id="KW-0378">Hydrolase</keyword>
<dbReference type="Pfam" id="PF12697">
    <property type="entry name" value="Abhydrolase_6"/>
    <property type="match status" value="1"/>
</dbReference>
<protein>
    <submittedName>
        <fullName evidence="2">Triacylglycerol esterase/lipase EstA (Alpha/beta hydrolase family)</fullName>
    </submittedName>
</protein>